<evidence type="ECO:0000313" key="2">
    <source>
        <dbReference type="Proteomes" id="UP000193067"/>
    </source>
</evidence>
<protein>
    <submittedName>
        <fullName evidence="1">Uncharacterized protein</fullName>
    </submittedName>
</protein>
<organism evidence="1 2">
    <name type="scientific">Trametes coccinea (strain BRFM310)</name>
    <name type="common">Pycnoporus coccineus</name>
    <dbReference type="NCBI Taxonomy" id="1353009"/>
    <lineage>
        <taxon>Eukaryota</taxon>
        <taxon>Fungi</taxon>
        <taxon>Dikarya</taxon>
        <taxon>Basidiomycota</taxon>
        <taxon>Agaricomycotina</taxon>
        <taxon>Agaricomycetes</taxon>
        <taxon>Polyporales</taxon>
        <taxon>Polyporaceae</taxon>
        <taxon>Trametes</taxon>
    </lineage>
</organism>
<dbReference type="EMBL" id="KZ084152">
    <property type="protein sequence ID" value="OSC97368.1"/>
    <property type="molecule type" value="Genomic_DNA"/>
</dbReference>
<reference evidence="1 2" key="1">
    <citation type="journal article" date="2015" name="Biotechnol. Biofuels">
        <title>Enhanced degradation of softwood versus hardwood by the white-rot fungus Pycnoporus coccineus.</title>
        <authorList>
            <person name="Couturier M."/>
            <person name="Navarro D."/>
            <person name="Chevret D."/>
            <person name="Henrissat B."/>
            <person name="Piumi F."/>
            <person name="Ruiz-Duenas F.J."/>
            <person name="Martinez A.T."/>
            <person name="Grigoriev I.V."/>
            <person name="Riley R."/>
            <person name="Lipzen A."/>
            <person name="Berrin J.G."/>
            <person name="Master E.R."/>
            <person name="Rosso M.N."/>
        </authorList>
    </citation>
    <scope>NUCLEOTIDE SEQUENCE [LARGE SCALE GENOMIC DNA]</scope>
    <source>
        <strain evidence="1 2">BRFM310</strain>
    </source>
</reference>
<dbReference type="Proteomes" id="UP000193067">
    <property type="component" value="Unassembled WGS sequence"/>
</dbReference>
<accession>A0A1Y2I8D6</accession>
<evidence type="ECO:0000313" key="1">
    <source>
        <dbReference type="EMBL" id="OSC97368.1"/>
    </source>
</evidence>
<keyword evidence="2" id="KW-1185">Reference proteome</keyword>
<gene>
    <name evidence="1" type="ORF">PYCCODRAFT_1428509</name>
</gene>
<sequence length="129" mass="15209">MYYNGPQRPVSAYWPPRASPPLSPMRYSPGSYSGSYYDYSPEMRMAPMYPQYAQPMAQPPMIYRNQPIYYHRLMRTGEPMWCCRDICCCETCCNECCGSAVVQEQALWPDVHYHVKHGHKVLVKHRFER</sequence>
<name>A0A1Y2I8D6_TRAC3</name>
<proteinExistence type="predicted"/>
<dbReference type="AlphaFoldDB" id="A0A1Y2I8D6"/>